<keyword evidence="2" id="KW-0472">Membrane</keyword>
<keyword evidence="2" id="KW-1133">Transmembrane helix</keyword>
<dbReference type="EMBL" id="CP019401">
    <property type="protein sequence ID" value="AQU81123.1"/>
    <property type="molecule type" value="Genomic_DNA"/>
</dbReference>
<keyword evidence="4" id="KW-1185">Reference proteome</keyword>
<feature type="transmembrane region" description="Helical" evidence="2">
    <location>
        <begin position="46"/>
        <end position="64"/>
    </location>
</feature>
<dbReference type="RefSeq" id="WP_058384082.1">
    <property type="nucleotide sequence ID" value="NZ_CP019401.1"/>
</dbReference>
<dbReference type="Proteomes" id="UP000189661">
    <property type="component" value="Chromosome"/>
</dbReference>
<gene>
    <name evidence="3" type="ORF">AJGP001_16140</name>
</gene>
<accession>A0ABM6IX96</accession>
<name>A0ABM6IX96_9BACL</name>
<sequence>MAKKKTPQQMRESLKRDELKNNPGGTLRDGFDNGAGAAGDMGWKGMALLILVLVIGYIIYQLFFS</sequence>
<evidence type="ECO:0000256" key="2">
    <source>
        <dbReference type="SAM" id="Phobius"/>
    </source>
</evidence>
<proteinExistence type="predicted"/>
<evidence type="ECO:0008006" key="5">
    <source>
        <dbReference type="Google" id="ProtNLM"/>
    </source>
</evidence>
<dbReference type="InterPro" id="IPR045946">
    <property type="entry name" value="DUF6366"/>
</dbReference>
<feature type="region of interest" description="Disordered" evidence="1">
    <location>
        <begin position="1"/>
        <end position="27"/>
    </location>
</feature>
<keyword evidence="2" id="KW-0812">Transmembrane</keyword>
<organism evidence="3 4">
    <name type="scientific">Planococcus faecalis</name>
    <dbReference type="NCBI Taxonomy" id="1598147"/>
    <lineage>
        <taxon>Bacteria</taxon>
        <taxon>Bacillati</taxon>
        <taxon>Bacillota</taxon>
        <taxon>Bacilli</taxon>
        <taxon>Bacillales</taxon>
        <taxon>Caryophanaceae</taxon>
        <taxon>Planococcus</taxon>
    </lineage>
</organism>
<evidence type="ECO:0000313" key="3">
    <source>
        <dbReference type="EMBL" id="AQU81123.1"/>
    </source>
</evidence>
<evidence type="ECO:0000256" key="1">
    <source>
        <dbReference type="SAM" id="MobiDB-lite"/>
    </source>
</evidence>
<reference evidence="3 4" key="1">
    <citation type="submission" date="2017-01" db="EMBL/GenBank/DDBJ databases">
        <title>Planococcus faecalis genome complete sequence.</title>
        <authorList>
            <person name="Lee P.C."/>
        </authorList>
    </citation>
    <scope>NUCLEOTIDE SEQUENCE [LARGE SCALE GENOMIC DNA]</scope>
    <source>
        <strain evidence="3 4">AJ003</strain>
    </source>
</reference>
<protein>
    <recommendedName>
        <fullName evidence="5">Phage capsid protein</fullName>
    </recommendedName>
</protein>
<dbReference type="Pfam" id="PF19893">
    <property type="entry name" value="DUF6366"/>
    <property type="match status" value="1"/>
</dbReference>
<evidence type="ECO:0000313" key="4">
    <source>
        <dbReference type="Proteomes" id="UP000189661"/>
    </source>
</evidence>